<dbReference type="AlphaFoldDB" id="H6RN78"/>
<reference evidence="2" key="2">
    <citation type="submission" date="2012-02" db="EMBL/GenBank/DDBJ databases">
        <title>Complete genome sequence of Blastococcus saxobsidens strain DD2.</title>
        <authorList>
            <person name="Genoscope."/>
        </authorList>
    </citation>
    <scope>NUCLEOTIDE SEQUENCE [LARGE SCALE GENOMIC DNA]</scope>
    <source>
        <strain evidence="2">DD2</strain>
    </source>
</reference>
<dbReference type="KEGG" id="bsd:BLASA_1705"/>
<dbReference type="EMBL" id="FO117623">
    <property type="protein sequence ID" value="CCG02626.1"/>
    <property type="molecule type" value="Genomic_DNA"/>
</dbReference>
<gene>
    <name evidence="1" type="ordered locus">BLASA_1705</name>
</gene>
<dbReference type="Proteomes" id="UP000007517">
    <property type="component" value="Chromosome"/>
</dbReference>
<evidence type="ECO:0000313" key="1">
    <source>
        <dbReference type="EMBL" id="CCG02626.1"/>
    </source>
</evidence>
<keyword evidence="2" id="KW-1185">Reference proteome</keyword>
<evidence type="ECO:0000313" key="2">
    <source>
        <dbReference type="Proteomes" id="UP000007517"/>
    </source>
</evidence>
<dbReference type="HOGENOM" id="CLU_2803896_0_0_11"/>
<protein>
    <submittedName>
        <fullName evidence="1">Uncharacterized protein</fullName>
    </submittedName>
</protein>
<sequence length="67" mass="7643">MILRRLLALTRAEYAGQKRFRALTATVTRGWLREYWVPKECLLQGPMPVTITGLGALVSRRGSTHHH</sequence>
<name>H6RN78_BLASD</name>
<reference evidence="1 2" key="1">
    <citation type="journal article" date="2012" name="J. Bacteriol.">
        <title>Genome Sequence of Blastococcus saxobsidens DD2, a Stone-Inhabiting Bacterium.</title>
        <authorList>
            <person name="Chouaia B."/>
            <person name="Crotti E."/>
            <person name="Brusetti L."/>
            <person name="Daffonchio D."/>
            <person name="Essoussi I."/>
            <person name="Nouioui I."/>
            <person name="Sbissi I."/>
            <person name="Ghodhbane-Gtari F."/>
            <person name="Gtari M."/>
            <person name="Vacherie B."/>
            <person name="Barbe V."/>
            <person name="Medigue C."/>
            <person name="Gury J."/>
            <person name="Pujic P."/>
            <person name="Normand P."/>
        </authorList>
    </citation>
    <scope>NUCLEOTIDE SEQUENCE [LARGE SCALE GENOMIC DNA]</scope>
    <source>
        <strain evidence="1 2">DD2</strain>
    </source>
</reference>
<accession>H6RN78</accession>
<organism evidence="1 2">
    <name type="scientific">Blastococcus saxobsidens (strain DD2)</name>
    <dbReference type="NCBI Taxonomy" id="1146883"/>
    <lineage>
        <taxon>Bacteria</taxon>
        <taxon>Bacillati</taxon>
        <taxon>Actinomycetota</taxon>
        <taxon>Actinomycetes</taxon>
        <taxon>Geodermatophilales</taxon>
        <taxon>Geodermatophilaceae</taxon>
        <taxon>Blastococcus</taxon>
    </lineage>
</organism>
<proteinExistence type="predicted"/>
<dbReference type="STRING" id="1146883.BLASA_1705"/>